<evidence type="ECO:0000313" key="2">
    <source>
        <dbReference type="Proteomes" id="UP000322873"/>
    </source>
</evidence>
<comment type="caution">
    <text evidence="1">The sequence shown here is derived from an EMBL/GenBank/DDBJ whole genome shotgun (WGS) entry which is preliminary data.</text>
</comment>
<dbReference type="Proteomes" id="UP000322873">
    <property type="component" value="Unassembled WGS sequence"/>
</dbReference>
<protein>
    <submittedName>
        <fullName evidence="1">Uncharacterized protein</fullName>
    </submittedName>
</protein>
<gene>
    <name evidence="1" type="ORF">EYC84_010801</name>
</gene>
<evidence type="ECO:0000313" key="1">
    <source>
        <dbReference type="EMBL" id="KAA8565038.1"/>
    </source>
</evidence>
<accession>A0A5M9J6B7</accession>
<reference evidence="1 2" key="1">
    <citation type="submission" date="2019-06" db="EMBL/GenBank/DDBJ databases">
        <title>Genome Sequence of the Brown Rot Fungal Pathogen Monilinia fructicola.</title>
        <authorList>
            <person name="De Miccolis Angelini R.M."/>
            <person name="Landi L."/>
            <person name="Abate D."/>
            <person name="Pollastro S."/>
            <person name="Romanazzi G."/>
            <person name="Faretra F."/>
        </authorList>
    </citation>
    <scope>NUCLEOTIDE SEQUENCE [LARGE SCALE GENOMIC DNA]</scope>
    <source>
        <strain evidence="1 2">Mfrc123</strain>
    </source>
</reference>
<dbReference type="EMBL" id="VICG01000014">
    <property type="protein sequence ID" value="KAA8565038.1"/>
    <property type="molecule type" value="Genomic_DNA"/>
</dbReference>
<name>A0A5M9J6B7_MONFR</name>
<proteinExistence type="predicted"/>
<sequence length="72" mass="8135">MTCPVAERRVKFIPVRTTRVCLVPNTPSIPQNDIITTVKAKDNVDSSQLPMANGGKTLKDRNKRTWLETHFV</sequence>
<dbReference type="AlphaFoldDB" id="A0A5M9J6B7"/>
<organism evidence="1 2">
    <name type="scientific">Monilinia fructicola</name>
    <name type="common">Brown rot fungus</name>
    <name type="synonym">Ciboria fructicola</name>
    <dbReference type="NCBI Taxonomy" id="38448"/>
    <lineage>
        <taxon>Eukaryota</taxon>
        <taxon>Fungi</taxon>
        <taxon>Dikarya</taxon>
        <taxon>Ascomycota</taxon>
        <taxon>Pezizomycotina</taxon>
        <taxon>Leotiomycetes</taxon>
        <taxon>Helotiales</taxon>
        <taxon>Sclerotiniaceae</taxon>
        <taxon>Monilinia</taxon>
    </lineage>
</organism>
<keyword evidence="2" id="KW-1185">Reference proteome</keyword>